<evidence type="ECO:0000256" key="1">
    <source>
        <dbReference type="SAM" id="Phobius"/>
    </source>
</evidence>
<name>A0ABN1F0M4_9PROT</name>
<accession>A0ABN1F0M4</accession>
<keyword evidence="3" id="KW-1185">Reference proteome</keyword>
<proteinExistence type="predicted"/>
<sequence length="56" mass="5906">MRGMGRSEGLGVGAWLLILVGILVLAGAVALTVYGGSVRPQQHEVEQVISNDRFPS</sequence>
<protein>
    <submittedName>
        <fullName evidence="2">Uncharacterized protein</fullName>
    </submittedName>
</protein>
<evidence type="ECO:0000313" key="3">
    <source>
        <dbReference type="Proteomes" id="UP001499951"/>
    </source>
</evidence>
<keyword evidence="1" id="KW-0812">Transmembrane</keyword>
<organism evidence="2 3">
    <name type="scientific">Rhizomicrobium electricum</name>
    <dbReference type="NCBI Taxonomy" id="480070"/>
    <lineage>
        <taxon>Bacteria</taxon>
        <taxon>Pseudomonadati</taxon>
        <taxon>Pseudomonadota</taxon>
        <taxon>Alphaproteobacteria</taxon>
        <taxon>Micropepsales</taxon>
        <taxon>Micropepsaceae</taxon>
        <taxon>Rhizomicrobium</taxon>
    </lineage>
</organism>
<dbReference type="Proteomes" id="UP001499951">
    <property type="component" value="Unassembled WGS sequence"/>
</dbReference>
<comment type="caution">
    <text evidence="2">The sequence shown here is derived from an EMBL/GenBank/DDBJ whole genome shotgun (WGS) entry which is preliminary data.</text>
</comment>
<dbReference type="EMBL" id="BAAADD010000008">
    <property type="protein sequence ID" value="GAA0578468.1"/>
    <property type="molecule type" value="Genomic_DNA"/>
</dbReference>
<feature type="transmembrane region" description="Helical" evidence="1">
    <location>
        <begin position="12"/>
        <end position="34"/>
    </location>
</feature>
<gene>
    <name evidence="2" type="ORF">GCM10008942_29180</name>
</gene>
<keyword evidence="1" id="KW-0472">Membrane</keyword>
<keyword evidence="1" id="KW-1133">Transmembrane helix</keyword>
<reference evidence="2 3" key="1">
    <citation type="journal article" date="2019" name="Int. J. Syst. Evol. Microbiol.">
        <title>The Global Catalogue of Microorganisms (GCM) 10K type strain sequencing project: providing services to taxonomists for standard genome sequencing and annotation.</title>
        <authorList>
            <consortium name="The Broad Institute Genomics Platform"/>
            <consortium name="The Broad Institute Genome Sequencing Center for Infectious Disease"/>
            <person name="Wu L."/>
            <person name="Ma J."/>
        </authorList>
    </citation>
    <scope>NUCLEOTIDE SEQUENCE [LARGE SCALE GENOMIC DNA]</scope>
    <source>
        <strain evidence="2 3">JCM 15089</strain>
    </source>
</reference>
<evidence type="ECO:0000313" key="2">
    <source>
        <dbReference type="EMBL" id="GAA0578468.1"/>
    </source>
</evidence>